<dbReference type="EMBL" id="CP030144">
    <property type="protein sequence ID" value="AXR64639.1"/>
    <property type="molecule type" value="Genomic_DNA"/>
</dbReference>
<keyword evidence="2" id="KW-1185">Reference proteome</keyword>
<proteinExistence type="predicted"/>
<gene>
    <name evidence="1" type="ORF">DQM28_10830</name>
</gene>
<evidence type="ECO:0000313" key="2">
    <source>
        <dbReference type="Proteomes" id="UP000258889"/>
    </source>
</evidence>
<protein>
    <recommendedName>
        <fullName evidence="3">Transposase</fullName>
    </recommendedName>
</protein>
<dbReference type="Proteomes" id="UP000258889">
    <property type="component" value="Chromosome i"/>
</dbReference>
<reference evidence="1 2" key="1">
    <citation type="submission" date="2018-09" db="EMBL/GenBank/DDBJ databases">
        <title>Complete Genome sequences of three Leptospira mayottensis isolates obtained from Tenrecid mammals endemic to the Malagasy region.</title>
        <authorList>
            <person name="Cordonin C."/>
            <person name="Toty C."/>
        </authorList>
    </citation>
    <scope>NUCLEOTIDE SEQUENCE [LARGE SCALE GENOMIC DNA]</scope>
    <source>
        <strain evidence="1 2">MDI222</strain>
    </source>
</reference>
<name>A0ABM6Y9H0_9LEPT</name>
<organism evidence="1 2">
    <name type="scientific">Leptospira mayottensis</name>
    <dbReference type="NCBI Taxonomy" id="1137606"/>
    <lineage>
        <taxon>Bacteria</taxon>
        <taxon>Pseudomonadati</taxon>
        <taxon>Spirochaetota</taxon>
        <taxon>Spirochaetia</taxon>
        <taxon>Leptospirales</taxon>
        <taxon>Leptospiraceae</taxon>
        <taxon>Leptospira</taxon>
    </lineage>
</organism>
<evidence type="ECO:0008006" key="3">
    <source>
        <dbReference type="Google" id="ProtNLM"/>
    </source>
</evidence>
<evidence type="ECO:0000313" key="1">
    <source>
        <dbReference type="EMBL" id="AXR64639.1"/>
    </source>
</evidence>
<accession>A0ABM6Y9H0</accession>
<sequence length="76" mass="8990">MTFSKNHIVSYDGFFNVVVLNKLQPSIVKYYNLHCRKVGDSDKSSFPGIDRTSKCCLRWYQFFRKGFNFLNRLNIS</sequence>